<feature type="transmembrane region" description="Helical" evidence="6">
    <location>
        <begin position="86"/>
        <end position="105"/>
    </location>
</feature>
<dbReference type="InterPro" id="IPR016174">
    <property type="entry name" value="Di-haem_cyt_TM"/>
</dbReference>
<keyword evidence="2" id="KW-1003">Cell membrane</keyword>
<evidence type="ECO:0000313" key="9">
    <source>
        <dbReference type="Proteomes" id="UP000322981"/>
    </source>
</evidence>
<feature type="transmembrane region" description="Helical" evidence="6">
    <location>
        <begin position="192"/>
        <end position="209"/>
    </location>
</feature>
<evidence type="ECO:0000256" key="5">
    <source>
        <dbReference type="ARBA" id="ARBA00023136"/>
    </source>
</evidence>
<dbReference type="GO" id="GO:0020037">
    <property type="term" value="F:heme binding"/>
    <property type="evidence" value="ECO:0007669"/>
    <property type="project" value="TreeGrafter"/>
</dbReference>
<dbReference type="Gene3D" id="1.20.950.20">
    <property type="entry name" value="Transmembrane di-heme cytochromes, Chain C"/>
    <property type="match status" value="1"/>
</dbReference>
<keyword evidence="3 6" id="KW-0812">Transmembrane</keyword>
<evidence type="ECO:0000256" key="6">
    <source>
        <dbReference type="SAM" id="Phobius"/>
    </source>
</evidence>
<keyword evidence="4 6" id="KW-1133">Transmembrane helix</keyword>
<feature type="domain" description="Cytochrome b561 bacterial/Ni-hydrogenase" evidence="7">
    <location>
        <begin position="5"/>
        <end position="175"/>
    </location>
</feature>
<dbReference type="InterPro" id="IPR051542">
    <property type="entry name" value="Hydrogenase_cytochrome"/>
</dbReference>
<dbReference type="PANTHER" id="PTHR30485:SF2">
    <property type="entry name" value="BLL0597 PROTEIN"/>
    <property type="match status" value="1"/>
</dbReference>
<dbReference type="GO" id="GO:0009055">
    <property type="term" value="F:electron transfer activity"/>
    <property type="evidence" value="ECO:0007669"/>
    <property type="project" value="InterPro"/>
</dbReference>
<evidence type="ECO:0000256" key="2">
    <source>
        <dbReference type="ARBA" id="ARBA00022475"/>
    </source>
</evidence>
<feature type="transmembrane region" description="Helical" evidence="6">
    <location>
        <begin position="142"/>
        <end position="163"/>
    </location>
</feature>
<evidence type="ECO:0000256" key="3">
    <source>
        <dbReference type="ARBA" id="ARBA00022692"/>
    </source>
</evidence>
<dbReference type="GO" id="GO:0022904">
    <property type="term" value="P:respiratory electron transport chain"/>
    <property type="evidence" value="ECO:0007669"/>
    <property type="project" value="InterPro"/>
</dbReference>
<organism evidence="8 9">
    <name type="scientific">Thiohalocapsa marina</name>
    <dbReference type="NCBI Taxonomy" id="424902"/>
    <lineage>
        <taxon>Bacteria</taxon>
        <taxon>Pseudomonadati</taxon>
        <taxon>Pseudomonadota</taxon>
        <taxon>Gammaproteobacteria</taxon>
        <taxon>Chromatiales</taxon>
        <taxon>Chromatiaceae</taxon>
        <taxon>Thiohalocapsa</taxon>
    </lineage>
</organism>
<dbReference type="EMBL" id="VWXX01000005">
    <property type="protein sequence ID" value="KAA6186360.1"/>
    <property type="molecule type" value="Genomic_DNA"/>
</dbReference>
<accession>A0A5M8FQI3</accession>
<comment type="caution">
    <text evidence="8">The sequence shown here is derived from an EMBL/GenBank/DDBJ whole genome shotgun (WGS) entry which is preliminary data.</text>
</comment>
<dbReference type="PANTHER" id="PTHR30485">
    <property type="entry name" value="NI/FE-HYDROGENASE 1 B-TYPE CYTOCHROME SUBUNIT"/>
    <property type="match status" value="1"/>
</dbReference>
<evidence type="ECO:0000313" key="8">
    <source>
        <dbReference type="EMBL" id="KAA6186360.1"/>
    </source>
</evidence>
<evidence type="ECO:0000259" key="7">
    <source>
        <dbReference type="Pfam" id="PF01292"/>
    </source>
</evidence>
<dbReference type="GO" id="GO:0005886">
    <property type="term" value="C:plasma membrane"/>
    <property type="evidence" value="ECO:0007669"/>
    <property type="project" value="UniProtKB-SubCell"/>
</dbReference>
<proteinExistence type="predicted"/>
<dbReference type="InterPro" id="IPR011577">
    <property type="entry name" value="Cyt_b561_bac/Ni-Hgenase"/>
</dbReference>
<dbReference type="RefSeq" id="WP_150091431.1">
    <property type="nucleotide sequence ID" value="NZ_VWXX01000005.1"/>
</dbReference>
<dbReference type="SUPFAM" id="SSF81342">
    <property type="entry name" value="Transmembrane di-heme cytochromes"/>
    <property type="match status" value="1"/>
</dbReference>
<keyword evidence="5 6" id="KW-0472">Membrane</keyword>
<evidence type="ECO:0000256" key="1">
    <source>
        <dbReference type="ARBA" id="ARBA00004651"/>
    </source>
</evidence>
<dbReference type="Pfam" id="PF01292">
    <property type="entry name" value="Ni_hydr_CYTB"/>
    <property type="match status" value="1"/>
</dbReference>
<feature type="transmembrane region" description="Helical" evidence="6">
    <location>
        <begin position="12"/>
        <end position="29"/>
    </location>
</feature>
<dbReference type="OrthoDB" id="196472at2"/>
<sequence length="228" mass="25082">MRLKVWDLPTRLFHWLLFLAVTAALLTGLQGGNWMVWHGRIGLLILGLLVFRLVWGVLGSTYARFAQFVPTPGRLLDYVQGRWRGVGHNPLGALSVLALLAVLLWQSVSGLFANDDIAFNGPLYPLVSRATSDWLTSWHRQALWPIVGLVTLHILAILFYAVLRGKNLVRPMLTGWTEADDPGMRSARGGKLWALLLAVILAGFAVWLADGGLLTPAAPPPPQSLPAW</sequence>
<keyword evidence="9" id="KW-1185">Reference proteome</keyword>
<evidence type="ECO:0000256" key="4">
    <source>
        <dbReference type="ARBA" id="ARBA00022989"/>
    </source>
</evidence>
<name>A0A5M8FQI3_9GAMM</name>
<gene>
    <name evidence="8" type="ORF">F2Q65_06075</name>
</gene>
<dbReference type="AlphaFoldDB" id="A0A5M8FQI3"/>
<dbReference type="Proteomes" id="UP000322981">
    <property type="component" value="Unassembled WGS sequence"/>
</dbReference>
<protein>
    <submittedName>
        <fullName evidence="8">Cytochrome B</fullName>
    </submittedName>
</protein>
<feature type="transmembrane region" description="Helical" evidence="6">
    <location>
        <begin position="41"/>
        <end position="65"/>
    </location>
</feature>
<reference evidence="8 9" key="1">
    <citation type="submission" date="2019-09" db="EMBL/GenBank/DDBJ databases">
        <title>Whole-genome sequence of the purple sulfur bacterium Thiohalocapsa marina DSM 19078.</title>
        <authorList>
            <person name="Kyndt J.A."/>
            <person name="Meyer T.E."/>
        </authorList>
    </citation>
    <scope>NUCLEOTIDE SEQUENCE [LARGE SCALE GENOMIC DNA]</scope>
    <source>
        <strain evidence="8 9">DSM 19078</strain>
    </source>
</reference>
<comment type="subcellular location">
    <subcellularLocation>
        <location evidence="1">Cell membrane</location>
        <topology evidence="1">Multi-pass membrane protein</topology>
    </subcellularLocation>
</comment>